<dbReference type="AlphaFoldDB" id="A0A916JRH1"/>
<dbReference type="SUPFAM" id="SSF46955">
    <property type="entry name" value="Putative DNA-binding domain"/>
    <property type="match status" value="1"/>
</dbReference>
<dbReference type="InterPro" id="IPR041657">
    <property type="entry name" value="HTH_17"/>
</dbReference>
<dbReference type="KEGG" id="ptan:CRYO30217_02972"/>
<proteinExistence type="predicted"/>
<feature type="domain" description="Helix-turn-helix" evidence="1">
    <location>
        <begin position="40"/>
        <end position="84"/>
    </location>
</feature>
<keyword evidence="3" id="KW-1185">Reference proteome</keyword>
<dbReference type="PANTHER" id="PTHR34585:SF22">
    <property type="entry name" value="HELIX-TURN-HELIX DOMAIN-CONTAINING PROTEIN"/>
    <property type="match status" value="1"/>
</dbReference>
<accession>A0A916JRH1</accession>
<name>A0A916JRH1_9FLAO</name>
<evidence type="ECO:0000313" key="3">
    <source>
        <dbReference type="Proteomes" id="UP000683507"/>
    </source>
</evidence>
<dbReference type="InterPro" id="IPR009061">
    <property type="entry name" value="DNA-bd_dom_put_sf"/>
</dbReference>
<gene>
    <name evidence="2" type="ORF">CRYO30217_02972</name>
</gene>
<evidence type="ECO:0000313" key="2">
    <source>
        <dbReference type="EMBL" id="CAG5086004.1"/>
    </source>
</evidence>
<reference evidence="2" key="1">
    <citation type="submission" date="2021-04" db="EMBL/GenBank/DDBJ databases">
        <authorList>
            <person name="Rodrigo-Torres L."/>
            <person name="Arahal R. D."/>
            <person name="Lucena T."/>
        </authorList>
    </citation>
    <scope>NUCLEOTIDE SEQUENCE</scope>
    <source>
        <strain evidence="2">AS29M-1</strain>
    </source>
</reference>
<dbReference type="Proteomes" id="UP000683507">
    <property type="component" value="Chromosome"/>
</dbReference>
<dbReference type="EMBL" id="OU015584">
    <property type="protein sequence ID" value="CAG5086004.1"/>
    <property type="molecule type" value="Genomic_DNA"/>
</dbReference>
<dbReference type="Pfam" id="PF12728">
    <property type="entry name" value="HTH_17"/>
    <property type="match status" value="1"/>
</dbReference>
<sequence>MTNSQQIRKIATEINQLKLGLNTLADNSTHLKHQWMTGLEVGHALNMSAKTLQRLRKSGSLPFSRVNGKIYYKRSDVDQMLEDNYQLRMCSCGCKK</sequence>
<protein>
    <recommendedName>
        <fullName evidence="1">Helix-turn-helix domain-containing protein</fullName>
    </recommendedName>
</protein>
<dbReference type="PANTHER" id="PTHR34585">
    <property type="match status" value="1"/>
</dbReference>
<evidence type="ECO:0000259" key="1">
    <source>
        <dbReference type="Pfam" id="PF12728"/>
    </source>
</evidence>
<organism evidence="2 3">
    <name type="scientific">Parvicella tangerina</name>
    <dbReference type="NCBI Taxonomy" id="2829795"/>
    <lineage>
        <taxon>Bacteria</taxon>
        <taxon>Pseudomonadati</taxon>
        <taxon>Bacteroidota</taxon>
        <taxon>Flavobacteriia</taxon>
        <taxon>Flavobacteriales</taxon>
        <taxon>Parvicellaceae</taxon>
        <taxon>Parvicella</taxon>
    </lineage>
</organism>
<dbReference type="RefSeq" id="WP_258543167.1">
    <property type="nucleotide sequence ID" value="NZ_OU015584.1"/>
</dbReference>